<evidence type="ECO:0000313" key="2">
    <source>
        <dbReference type="EMBL" id="CAE2228993.1"/>
    </source>
</evidence>
<evidence type="ECO:0000256" key="1">
    <source>
        <dbReference type="SAM" id="MobiDB-lite"/>
    </source>
</evidence>
<accession>A0A7S4ML55</accession>
<reference evidence="2" key="1">
    <citation type="submission" date="2021-01" db="EMBL/GenBank/DDBJ databases">
        <authorList>
            <person name="Corre E."/>
            <person name="Pelletier E."/>
            <person name="Niang G."/>
            <person name="Scheremetjew M."/>
            <person name="Finn R."/>
            <person name="Kale V."/>
            <person name="Holt S."/>
            <person name="Cochrane G."/>
            <person name="Meng A."/>
            <person name="Brown T."/>
            <person name="Cohen L."/>
        </authorList>
    </citation>
    <scope>NUCLEOTIDE SEQUENCE</scope>
    <source>
        <strain evidence="2">Isolate 1302-5</strain>
    </source>
</reference>
<gene>
    <name evidence="2" type="ORF">OAUR00152_LOCUS11213</name>
</gene>
<feature type="region of interest" description="Disordered" evidence="1">
    <location>
        <begin position="1"/>
        <end position="56"/>
    </location>
</feature>
<protein>
    <submittedName>
        <fullName evidence="2">Uncharacterized protein</fullName>
    </submittedName>
</protein>
<proteinExistence type="predicted"/>
<dbReference type="AlphaFoldDB" id="A0A7S4ML55"/>
<feature type="compositionally biased region" description="Basic residues" evidence="1">
    <location>
        <begin position="21"/>
        <end position="40"/>
    </location>
</feature>
<name>A0A7S4ML55_9STRA</name>
<dbReference type="EMBL" id="HBKQ01016670">
    <property type="protein sequence ID" value="CAE2228993.1"/>
    <property type="molecule type" value="Transcribed_RNA"/>
</dbReference>
<sequence length="162" mass="18175">MSCSTHHRRRSRSTTGAICPRRMRRRRPRSLKPPPGRRRSSTYQYGPRPPRGDAPELKTTYAKGVQIGIVHVVQRRLVCLVDSVQEAYVVPLGTECVDSRPPWWLSPPRDRTVSALGMATYARTYSALQFMNIPTGSFLVTPMRRSIAASLIGGVVEDGIRD</sequence>
<feature type="compositionally biased region" description="Basic residues" evidence="1">
    <location>
        <begin position="1"/>
        <end position="12"/>
    </location>
</feature>
<organism evidence="2">
    <name type="scientific">Odontella aurita</name>
    <dbReference type="NCBI Taxonomy" id="265563"/>
    <lineage>
        <taxon>Eukaryota</taxon>
        <taxon>Sar</taxon>
        <taxon>Stramenopiles</taxon>
        <taxon>Ochrophyta</taxon>
        <taxon>Bacillariophyta</taxon>
        <taxon>Mediophyceae</taxon>
        <taxon>Biddulphiophycidae</taxon>
        <taxon>Eupodiscales</taxon>
        <taxon>Odontellaceae</taxon>
        <taxon>Odontella</taxon>
    </lineage>
</organism>